<reference evidence="2" key="1">
    <citation type="submission" date="2016-09" db="EMBL/GenBank/DDBJ databases">
        <title>Draft genome sequence of a novel species of the family Streptococcaceae isolated from flowers.</title>
        <authorList>
            <person name="Chuah L.-O."/>
            <person name="Yap K.-P."/>
            <person name="Thong K.L."/>
            <person name="Liong M.T."/>
            <person name="Ahmad R."/>
            <person name="Rusul G."/>
        </authorList>
    </citation>
    <scope>NUCLEOTIDE SEQUENCE [LARGE SCALE GENOMIC DNA]</scope>
    <source>
        <strain evidence="2">HibF3</strain>
    </source>
</reference>
<dbReference type="AlphaFoldDB" id="A0A9Q5NZL9"/>
<keyword evidence="2" id="KW-1185">Reference proteome</keyword>
<dbReference type="EMBL" id="MKIQ01000027">
    <property type="protein sequence ID" value="OFI46733.1"/>
    <property type="molecule type" value="Genomic_DNA"/>
</dbReference>
<proteinExistence type="predicted"/>
<protein>
    <submittedName>
        <fullName evidence="1">Uncharacterized protein</fullName>
    </submittedName>
</protein>
<evidence type="ECO:0000313" key="1">
    <source>
        <dbReference type="EMBL" id="OFI46733.1"/>
    </source>
</evidence>
<evidence type="ECO:0000313" key="2">
    <source>
        <dbReference type="Proteomes" id="UP000177273"/>
    </source>
</evidence>
<comment type="caution">
    <text evidence="1">The sequence shown here is derived from an EMBL/GenBank/DDBJ whole genome shotgun (WGS) entry which is preliminary data.</text>
</comment>
<dbReference type="RefSeq" id="WP_070787866.1">
    <property type="nucleotide sequence ID" value="NZ_MKIQ01000027.1"/>
</dbReference>
<accession>A0A9Q5NZL9</accession>
<organism evidence="1 2">
    <name type="scientific">Floricoccus penangensis</name>
    <dbReference type="NCBI Taxonomy" id="1859475"/>
    <lineage>
        <taxon>Bacteria</taxon>
        <taxon>Bacillati</taxon>
        <taxon>Bacillota</taxon>
        <taxon>Bacilli</taxon>
        <taxon>Lactobacillales</taxon>
        <taxon>Streptococcaceae</taxon>
        <taxon>Floricoccus</taxon>
    </lineage>
</organism>
<name>A0A9Q5NZL9_9LACT</name>
<gene>
    <name evidence="1" type="ORF">BG262_02740</name>
</gene>
<sequence>MKLTGKNANPMIIDFFLSEVPGATKKDFLEWMQSEETVQSPIRFYAFVHKISIQEAMKINGFEVEE</sequence>
<dbReference type="Proteomes" id="UP000177273">
    <property type="component" value="Unassembled WGS sequence"/>
</dbReference>